<protein>
    <submittedName>
        <fullName evidence="2">Uncharacterized protein</fullName>
    </submittedName>
</protein>
<dbReference type="Ensembl" id="ENSCCNT00000012427.1">
    <property type="protein sequence ID" value="ENSCCNP00000009446.1"/>
    <property type="gene ID" value="ENSCCNG00000009954.1"/>
</dbReference>
<reference evidence="2" key="1">
    <citation type="submission" date="2023-09" db="UniProtKB">
        <authorList>
            <consortium name="Ensembl"/>
        </authorList>
    </citation>
    <scope>IDENTIFICATION</scope>
</reference>
<feature type="compositionally biased region" description="Basic and acidic residues" evidence="1">
    <location>
        <begin position="9"/>
        <end position="24"/>
    </location>
</feature>
<accession>A0A8C0WKC5</accession>
<sequence length="60" mass="6833">GGKHHSKRLSWERHGDKAARNDRLHALGREHKITVGSRDEPSVFSLPDTQVSFLLRRMGT</sequence>
<dbReference type="AlphaFoldDB" id="A0A8C0WKC5"/>
<evidence type="ECO:0000256" key="1">
    <source>
        <dbReference type="SAM" id="MobiDB-lite"/>
    </source>
</evidence>
<proteinExistence type="predicted"/>
<organism evidence="2">
    <name type="scientific">Castor canadensis</name>
    <name type="common">American beaver</name>
    <dbReference type="NCBI Taxonomy" id="51338"/>
    <lineage>
        <taxon>Eukaryota</taxon>
        <taxon>Metazoa</taxon>
        <taxon>Chordata</taxon>
        <taxon>Craniata</taxon>
        <taxon>Vertebrata</taxon>
        <taxon>Euteleostomi</taxon>
        <taxon>Mammalia</taxon>
        <taxon>Eutheria</taxon>
        <taxon>Euarchontoglires</taxon>
        <taxon>Glires</taxon>
        <taxon>Rodentia</taxon>
        <taxon>Castorimorpha</taxon>
        <taxon>Castoridae</taxon>
        <taxon>Castor</taxon>
    </lineage>
</organism>
<name>A0A8C0WKC5_CASCN</name>
<evidence type="ECO:0000313" key="2">
    <source>
        <dbReference type="Ensembl" id="ENSCCNP00000009446.1"/>
    </source>
</evidence>
<feature type="region of interest" description="Disordered" evidence="1">
    <location>
        <begin position="1"/>
        <end position="24"/>
    </location>
</feature>